<dbReference type="SUPFAM" id="SSF74942">
    <property type="entry name" value="YhbC-like, C-terminal domain"/>
    <property type="match status" value="1"/>
</dbReference>
<comment type="subcellular location">
    <subcellularLocation>
        <location evidence="3">Cytoplasm</location>
    </subcellularLocation>
</comment>
<keyword evidence="1 3" id="KW-0963">Cytoplasm</keyword>
<dbReference type="GO" id="GO:0006412">
    <property type="term" value="P:translation"/>
    <property type="evidence" value="ECO:0007669"/>
    <property type="project" value="TreeGrafter"/>
</dbReference>
<gene>
    <name evidence="3" type="primary">rimP</name>
    <name evidence="6" type="ORF">BSZ37_15140</name>
</gene>
<dbReference type="InterPro" id="IPR003728">
    <property type="entry name" value="Ribosome_maturation_RimP"/>
</dbReference>
<evidence type="ECO:0000256" key="3">
    <source>
        <dbReference type="HAMAP-Rule" id="MF_01077"/>
    </source>
</evidence>
<comment type="function">
    <text evidence="3">Required for maturation of 30S ribosomal subunits.</text>
</comment>
<dbReference type="AlphaFoldDB" id="A0A271J2V7"/>
<dbReference type="Pfam" id="PF17384">
    <property type="entry name" value="DUF150_C"/>
    <property type="match status" value="1"/>
</dbReference>
<evidence type="ECO:0000256" key="2">
    <source>
        <dbReference type="ARBA" id="ARBA00022517"/>
    </source>
</evidence>
<organism evidence="6 7">
    <name type="scientific">Rubrivirga marina</name>
    <dbReference type="NCBI Taxonomy" id="1196024"/>
    <lineage>
        <taxon>Bacteria</taxon>
        <taxon>Pseudomonadati</taxon>
        <taxon>Rhodothermota</taxon>
        <taxon>Rhodothermia</taxon>
        <taxon>Rhodothermales</taxon>
        <taxon>Rubricoccaceae</taxon>
        <taxon>Rubrivirga</taxon>
    </lineage>
</organism>
<dbReference type="HAMAP" id="MF_01077">
    <property type="entry name" value="RimP"/>
    <property type="match status" value="1"/>
</dbReference>
<dbReference type="InterPro" id="IPR028989">
    <property type="entry name" value="RimP_N"/>
</dbReference>
<dbReference type="InterPro" id="IPR036847">
    <property type="entry name" value="RimP_C_sf"/>
</dbReference>
<dbReference type="EMBL" id="MQWD01000001">
    <property type="protein sequence ID" value="PAP77680.1"/>
    <property type="molecule type" value="Genomic_DNA"/>
</dbReference>
<evidence type="ECO:0000259" key="5">
    <source>
        <dbReference type="Pfam" id="PF17384"/>
    </source>
</evidence>
<evidence type="ECO:0000256" key="1">
    <source>
        <dbReference type="ARBA" id="ARBA00022490"/>
    </source>
</evidence>
<sequence length="156" mass="16765">MPAPPPATDALADRVRALAEEAAADTDLFVVGVEVRGFQGSRVVEVFADSEDGAGSDDLASLSRSLSFLLDTEDLVKGRYRLDVSTPGADRPLADRRQYAKHVGRTLAVTFEDGEDQLLTAQGELLSVDADALELDGHTAPIPFDSIREARVTLPW</sequence>
<dbReference type="Pfam" id="PF02576">
    <property type="entry name" value="RimP_N"/>
    <property type="match status" value="1"/>
</dbReference>
<dbReference type="InterPro" id="IPR028998">
    <property type="entry name" value="RimP_C"/>
</dbReference>
<reference evidence="6 7" key="1">
    <citation type="submission" date="2016-11" db="EMBL/GenBank/DDBJ databases">
        <title>Study of marine rhodopsin-containing bacteria.</title>
        <authorList>
            <person name="Yoshizawa S."/>
            <person name="Kumagai Y."/>
            <person name="Kogure K."/>
        </authorList>
    </citation>
    <scope>NUCLEOTIDE SEQUENCE [LARGE SCALE GENOMIC DNA]</scope>
    <source>
        <strain evidence="6 7">SAORIC-28</strain>
    </source>
</reference>
<dbReference type="Proteomes" id="UP000216339">
    <property type="component" value="Unassembled WGS sequence"/>
</dbReference>
<dbReference type="SUPFAM" id="SSF75420">
    <property type="entry name" value="YhbC-like, N-terminal domain"/>
    <property type="match status" value="1"/>
</dbReference>
<evidence type="ECO:0000313" key="6">
    <source>
        <dbReference type="EMBL" id="PAP77680.1"/>
    </source>
</evidence>
<accession>A0A271J2V7</accession>
<dbReference type="CDD" id="cd01734">
    <property type="entry name" value="YlxS_C"/>
    <property type="match status" value="1"/>
</dbReference>
<comment type="similarity">
    <text evidence="3">Belongs to the RimP family.</text>
</comment>
<proteinExistence type="inferred from homology"/>
<comment type="caution">
    <text evidence="6">The sequence shown here is derived from an EMBL/GenBank/DDBJ whole genome shotgun (WGS) entry which is preliminary data.</text>
</comment>
<dbReference type="RefSeq" id="WP_218830522.1">
    <property type="nucleotide sequence ID" value="NZ_MQWD01000001.1"/>
</dbReference>
<dbReference type="PANTHER" id="PTHR33867">
    <property type="entry name" value="RIBOSOME MATURATION FACTOR RIMP"/>
    <property type="match status" value="1"/>
</dbReference>
<dbReference type="InterPro" id="IPR035956">
    <property type="entry name" value="RimP_N_sf"/>
</dbReference>
<dbReference type="Gene3D" id="3.30.300.70">
    <property type="entry name" value="RimP-like superfamily, N-terminal"/>
    <property type="match status" value="1"/>
</dbReference>
<dbReference type="PANTHER" id="PTHR33867:SF1">
    <property type="entry name" value="RIBOSOME MATURATION FACTOR RIMP"/>
    <property type="match status" value="1"/>
</dbReference>
<feature type="domain" description="Ribosome maturation factor RimP C-terminal" evidence="5">
    <location>
        <begin position="95"/>
        <end position="154"/>
    </location>
</feature>
<dbReference type="GO" id="GO:0000028">
    <property type="term" value="P:ribosomal small subunit assembly"/>
    <property type="evidence" value="ECO:0007669"/>
    <property type="project" value="TreeGrafter"/>
</dbReference>
<protein>
    <recommendedName>
        <fullName evidence="3">Ribosome maturation factor RimP</fullName>
    </recommendedName>
</protein>
<evidence type="ECO:0000313" key="7">
    <source>
        <dbReference type="Proteomes" id="UP000216339"/>
    </source>
</evidence>
<keyword evidence="7" id="KW-1185">Reference proteome</keyword>
<keyword evidence="2 3" id="KW-0690">Ribosome biogenesis</keyword>
<evidence type="ECO:0000259" key="4">
    <source>
        <dbReference type="Pfam" id="PF02576"/>
    </source>
</evidence>
<name>A0A271J2V7_9BACT</name>
<dbReference type="GO" id="GO:0005829">
    <property type="term" value="C:cytosol"/>
    <property type="evidence" value="ECO:0007669"/>
    <property type="project" value="TreeGrafter"/>
</dbReference>
<feature type="domain" description="Ribosome maturation factor RimP N-terminal" evidence="4">
    <location>
        <begin position="19"/>
        <end position="90"/>
    </location>
</feature>